<keyword evidence="10 11" id="KW-0694">RNA-binding</keyword>
<dbReference type="SUPFAM" id="SSF81301">
    <property type="entry name" value="Nucleotidyltransferase"/>
    <property type="match status" value="1"/>
</dbReference>
<dbReference type="Gene3D" id="1.10.246.80">
    <property type="match status" value="1"/>
</dbReference>
<dbReference type="STRING" id="762845.BCR26_12310"/>
<feature type="binding site" evidence="11">
    <location>
        <position position="165"/>
    </location>
    <ligand>
        <name>ATP</name>
        <dbReference type="ChEBI" id="CHEBI:30616"/>
    </ligand>
</feature>
<dbReference type="CDD" id="cd05398">
    <property type="entry name" value="NT_ClassII-CCAase"/>
    <property type="match status" value="1"/>
</dbReference>
<evidence type="ECO:0000313" key="15">
    <source>
        <dbReference type="EMBL" id="OEH82711.1"/>
    </source>
</evidence>
<keyword evidence="8 11" id="KW-0067">ATP-binding</keyword>
<dbReference type="AlphaFoldDB" id="A0A1E5KXU5"/>
<dbReference type="RefSeq" id="WP_069698347.1">
    <property type="nucleotide sequence ID" value="NZ_JAGGMA010000024.1"/>
</dbReference>
<evidence type="ECO:0000256" key="11">
    <source>
        <dbReference type="HAMAP-Rule" id="MF_01263"/>
    </source>
</evidence>
<name>A0A1E5KXU5_9ENTE</name>
<evidence type="ECO:0000256" key="4">
    <source>
        <dbReference type="ARBA" id="ARBA00022695"/>
    </source>
</evidence>
<comment type="similarity">
    <text evidence="11">Belongs to the tRNA nucleotidyltransferase/poly(A) polymerase family. Bacterial CCA-adding enzyme type 3 subfamily.</text>
</comment>
<feature type="binding site" evidence="11">
    <location>
        <position position="162"/>
    </location>
    <ligand>
        <name>CTP</name>
        <dbReference type="ChEBI" id="CHEBI:37563"/>
    </ligand>
</feature>
<dbReference type="Gene3D" id="3.30.460.10">
    <property type="entry name" value="Beta Polymerase, domain 2"/>
    <property type="match status" value="1"/>
</dbReference>
<keyword evidence="7 11" id="KW-0692">RNA repair</keyword>
<dbReference type="InterPro" id="IPR043519">
    <property type="entry name" value="NT_sf"/>
</dbReference>
<dbReference type="InterPro" id="IPR002646">
    <property type="entry name" value="PolA_pol_head_dom"/>
</dbReference>
<feature type="binding site" evidence="11">
    <location>
        <position position="168"/>
    </location>
    <ligand>
        <name>ATP</name>
        <dbReference type="ChEBI" id="CHEBI:30616"/>
    </ligand>
</feature>
<feature type="binding site" evidence="11">
    <location>
        <position position="168"/>
    </location>
    <ligand>
        <name>CTP</name>
        <dbReference type="ChEBI" id="CHEBI:37563"/>
    </ligand>
</feature>
<feature type="binding site" evidence="11">
    <location>
        <position position="45"/>
    </location>
    <ligand>
        <name>Mg(2+)</name>
        <dbReference type="ChEBI" id="CHEBI:18420"/>
    </ligand>
</feature>
<evidence type="ECO:0000256" key="5">
    <source>
        <dbReference type="ARBA" id="ARBA00022723"/>
    </source>
</evidence>
<dbReference type="EMBL" id="MIEK01000017">
    <property type="protein sequence ID" value="OEH82711.1"/>
    <property type="molecule type" value="Genomic_DNA"/>
</dbReference>
<dbReference type="PANTHER" id="PTHR46173:SF1">
    <property type="entry name" value="CCA TRNA NUCLEOTIDYLTRANSFERASE 1, MITOCHONDRIAL"/>
    <property type="match status" value="1"/>
</dbReference>
<keyword evidence="5 11" id="KW-0479">Metal-binding</keyword>
<dbReference type="GO" id="GO:0004810">
    <property type="term" value="F:CCA tRNA nucleotidyltransferase activity"/>
    <property type="evidence" value="ECO:0007669"/>
    <property type="project" value="UniProtKB-UniRule"/>
</dbReference>
<evidence type="ECO:0000256" key="9">
    <source>
        <dbReference type="ARBA" id="ARBA00022842"/>
    </source>
</evidence>
<keyword evidence="2 11" id="KW-0808">Transferase</keyword>
<comment type="subunit">
    <text evidence="11">Homodimer.</text>
</comment>
<evidence type="ECO:0000259" key="14">
    <source>
        <dbReference type="Pfam" id="PF13735"/>
    </source>
</evidence>
<dbReference type="Pfam" id="PF13735">
    <property type="entry name" value="tRNA_NucTran2_2"/>
    <property type="match status" value="1"/>
</dbReference>
<keyword evidence="6 11" id="KW-0547">Nucleotide-binding</keyword>
<feature type="binding site" evidence="11">
    <location>
        <position position="47"/>
    </location>
    <ligand>
        <name>Mg(2+)</name>
        <dbReference type="ChEBI" id="CHEBI:18420"/>
    </ligand>
</feature>
<dbReference type="Proteomes" id="UP000095256">
    <property type="component" value="Unassembled WGS sequence"/>
</dbReference>
<evidence type="ECO:0000259" key="13">
    <source>
        <dbReference type="Pfam" id="PF12627"/>
    </source>
</evidence>
<dbReference type="InterPro" id="IPR023068">
    <property type="entry name" value="CCA-adding_enz_firmicutes"/>
</dbReference>
<proteinExistence type="inferred from homology"/>
<dbReference type="EC" id="2.7.7.72" evidence="11"/>
<dbReference type="InterPro" id="IPR032810">
    <property type="entry name" value="CCA-adding_enz_C"/>
</dbReference>
<comment type="catalytic activity">
    <reaction evidence="11">
        <text>a tRNA with a 3' CCA end + 2 CTP + ATP = a tRNA with a 3' CCACCA end + 3 diphosphate</text>
        <dbReference type="Rhea" id="RHEA:76235"/>
        <dbReference type="Rhea" id="RHEA-COMP:10468"/>
        <dbReference type="Rhea" id="RHEA-COMP:18655"/>
        <dbReference type="ChEBI" id="CHEBI:30616"/>
        <dbReference type="ChEBI" id="CHEBI:33019"/>
        <dbReference type="ChEBI" id="CHEBI:37563"/>
        <dbReference type="ChEBI" id="CHEBI:83071"/>
        <dbReference type="ChEBI" id="CHEBI:195187"/>
    </reaction>
</comment>
<dbReference type="Gene3D" id="1.20.58.560">
    <property type="match status" value="1"/>
</dbReference>
<comment type="cofactor">
    <cofactor evidence="1 11">
        <name>Mg(2+)</name>
        <dbReference type="ChEBI" id="CHEBI:18420"/>
    </cofactor>
</comment>
<dbReference type="GO" id="GO:0005524">
    <property type="term" value="F:ATP binding"/>
    <property type="evidence" value="ECO:0007669"/>
    <property type="project" value="UniProtKB-UniRule"/>
</dbReference>
<dbReference type="InterPro" id="IPR032828">
    <property type="entry name" value="PolyA_RNA-bd"/>
</dbReference>
<feature type="domain" description="Poly A polymerase head" evidence="12">
    <location>
        <begin position="27"/>
        <end position="147"/>
    </location>
</feature>
<keyword evidence="9 11" id="KW-0460">Magnesium</keyword>
<organism evidence="15 16">
    <name type="scientific">Enterococcus rivorum</name>
    <dbReference type="NCBI Taxonomy" id="762845"/>
    <lineage>
        <taxon>Bacteria</taxon>
        <taxon>Bacillati</taxon>
        <taxon>Bacillota</taxon>
        <taxon>Bacilli</taxon>
        <taxon>Lactobacillales</taxon>
        <taxon>Enterococcaceae</taxon>
        <taxon>Enterococcus</taxon>
    </lineage>
</organism>
<comment type="function">
    <text evidence="11">Catalyzes the addition and repair of the essential 3'-terminal CCA sequence in tRNAs without using a nucleic acid template. Adds these three nucleotides in the order of C, C, and A to the tRNA nucleotide-73, using CTP and ATP as substrates and producing inorganic pyrophosphate. tRNA 3'-terminal CCA addition is required both for tRNA processing and repair. Also involved in tRNA surveillance by mediating tandem CCA addition to generate a CCACCA at the 3' terminus of unstable tRNAs. While stable tRNAs receive only 3'-terminal CCA, unstable tRNAs are marked with CCACCA and rapidly degraded.</text>
</comment>
<sequence length="401" mass="46923">MKLNKLPKEFIHAATVIREIQANGYEAYFVGGCVRDIFLDKPIHDVDIATSAYPEEVKQIFKRTVDVGIEHGTVLVLVDDEQYEITTFRTESTYQDYRRPDQVTFVRSLEEDLKRRDFTINALAMNADAEIIDLFDGMDDIHNRIIRAVGNPEERFYEDALRMMRGLRFASQLDFSIENKTLEAIEKFHSLLEKISVERITVEFIKLLLGMNRKSGLIPFVETKCYQYCPGLKKYGESILNFSDLLEKQINSESQAWTLFIHSLNLENSEIRSFLKEWKLSNHRMQKIQQLHYGLNQRLLDTWNSLDLYQLGLEKALLVEELLPYFGQINSSEETKTQFEALPIYERSQLAVTGNDLLEYFDKKPGKWVGELIEYIERSVLYRQVENNKKTLLVFAEETFF</sequence>
<keyword evidence="16" id="KW-1185">Reference proteome</keyword>
<evidence type="ECO:0000259" key="12">
    <source>
        <dbReference type="Pfam" id="PF01743"/>
    </source>
</evidence>
<feature type="binding site" evidence="11">
    <location>
        <position position="116"/>
    </location>
    <ligand>
        <name>ATP</name>
        <dbReference type="ChEBI" id="CHEBI:30616"/>
    </ligand>
</feature>
<gene>
    <name evidence="11" type="primary">cca</name>
    <name evidence="15" type="ORF">BCR26_12310</name>
</gene>
<keyword evidence="3 11" id="KW-0819">tRNA processing</keyword>
<dbReference type="GO" id="GO:0042245">
    <property type="term" value="P:RNA repair"/>
    <property type="evidence" value="ECO:0007669"/>
    <property type="project" value="UniProtKB-KW"/>
</dbReference>
<comment type="caution">
    <text evidence="15">The sequence shown here is derived from an EMBL/GenBank/DDBJ whole genome shotgun (WGS) entry which is preliminary data.</text>
</comment>
<feature type="binding site" evidence="11">
    <location>
        <position position="159"/>
    </location>
    <ligand>
        <name>CTP</name>
        <dbReference type="ChEBI" id="CHEBI:37563"/>
    </ligand>
</feature>
<dbReference type="GO" id="GO:0000287">
    <property type="term" value="F:magnesium ion binding"/>
    <property type="evidence" value="ECO:0007669"/>
    <property type="project" value="UniProtKB-UniRule"/>
</dbReference>
<dbReference type="SUPFAM" id="SSF81891">
    <property type="entry name" value="Poly A polymerase C-terminal region-like"/>
    <property type="match status" value="1"/>
</dbReference>
<comment type="catalytic activity">
    <reaction evidence="11">
        <text>a tRNA precursor + 2 CTP + ATP = a tRNA with a 3' CCA end + 3 diphosphate</text>
        <dbReference type="Rhea" id="RHEA:14433"/>
        <dbReference type="Rhea" id="RHEA-COMP:10465"/>
        <dbReference type="Rhea" id="RHEA-COMP:10468"/>
        <dbReference type="ChEBI" id="CHEBI:30616"/>
        <dbReference type="ChEBI" id="CHEBI:33019"/>
        <dbReference type="ChEBI" id="CHEBI:37563"/>
        <dbReference type="ChEBI" id="CHEBI:74896"/>
        <dbReference type="ChEBI" id="CHEBI:83071"/>
        <dbReference type="EC" id="2.7.7.72"/>
    </reaction>
</comment>
<dbReference type="GO" id="GO:0001680">
    <property type="term" value="P:tRNA 3'-terminal CCA addition"/>
    <property type="evidence" value="ECO:0007669"/>
    <property type="project" value="UniProtKB-UniRule"/>
</dbReference>
<feature type="binding site" evidence="11">
    <location>
        <position position="159"/>
    </location>
    <ligand>
        <name>ATP</name>
        <dbReference type="ChEBI" id="CHEBI:30616"/>
    </ligand>
</feature>
<feature type="binding site" evidence="11">
    <location>
        <position position="165"/>
    </location>
    <ligand>
        <name>CTP</name>
        <dbReference type="ChEBI" id="CHEBI:37563"/>
    </ligand>
</feature>
<dbReference type="HAMAP" id="MF_01263">
    <property type="entry name" value="CCA_bact_type3"/>
    <property type="match status" value="1"/>
</dbReference>
<dbReference type="Pfam" id="PF01743">
    <property type="entry name" value="PolyA_pol"/>
    <property type="match status" value="1"/>
</dbReference>
<feature type="binding site" evidence="11">
    <location>
        <position position="35"/>
    </location>
    <ligand>
        <name>CTP</name>
        <dbReference type="ChEBI" id="CHEBI:37563"/>
    </ligand>
</feature>
<dbReference type="Gene3D" id="1.10.110.30">
    <property type="match status" value="1"/>
</dbReference>
<dbReference type="Pfam" id="PF12627">
    <property type="entry name" value="PolyA_pol_RNAbd"/>
    <property type="match status" value="1"/>
</dbReference>
<evidence type="ECO:0000256" key="1">
    <source>
        <dbReference type="ARBA" id="ARBA00001946"/>
    </source>
</evidence>
<feature type="binding site" evidence="11">
    <location>
        <position position="162"/>
    </location>
    <ligand>
        <name>ATP</name>
        <dbReference type="ChEBI" id="CHEBI:30616"/>
    </ligand>
</feature>
<evidence type="ECO:0000256" key="2">
    <source>
        <dbReference type="ARBA" id="ARBA00022679"/>
    </source>
</evidence>
<evidence type="ECO:0000256" key="8">
    <source>
        <dbReference type="ARBA" id="ARBA00022840"/>
    </source>
</evidence>
<evidence type="ECO:0000256" key="6">
    <source>
        <dbReference type="ARBA" id="ARBA00022741"/>
    </source>
</evidence>
<evidence type="ECO:0000256" key="3">
    <source>
        <dbReference type="ARBA" id="ARBA00022694"/>
    </source>
</evidence>
<dbReference type="GO" id="GO:0000049">
    <property type="term" value="F:tRNA binding"/>
    <property type="evidence" value="ECO:0007669"/>
    <property type="project" value="UniProtKB-UniRule"/>
</dbReference>
<dbReference type="PANTHER" id="PTHR46173">
    <property type="entry name" value="CCA TRNA NUCLEOTIDYLTRANSFERASE 1, MITOCHONDRIAL"/>
    <property type="match status" value="1"/>
</dbReference>
<feature type="binding site" evidence="11">
    <location>
        <position position="35"/>
    </location>
    <ligand>
        <name>ATP</name>
        <dbReference type="ChEBI" id="CHEBI:30616"/>
    </ligand>
</feature>
<dbReference type="NCBIfam" id="NF009814">
    <property type="entry name" value="PRK13299.1"/>
    <property type="match status" value="1"/>
</dbReference>
<feature type="binding site" evidence="11">
    <location>
        <position position="32"/>
    </location>
    <ligand>
        <name>ATP</name>
        <dbReference type="ChEBI" id="CHEBI:30616"/>
    </ligand>
</feature>
<evidence type="ECO:0000313" key="16">
    <source>
        <dbReference type="Proteomes" id="UP000095256"/>
    </source>
</evidence>
<comment type="miscellaneous">
    <text evidence="11">A single active site specifically recognizes both ATP and CTP and is responsible for their addition.</text>
</comment>
<feature type="domain" description="CCA-adding enzyme C-terminal" evidence="14">
    <location>
        <begin position="249"/>
        <end position="396"/>
    </location>
</feature>
<accession>A0A1E5KXU5</accession>
<keyword evidence="4 11" id="KW-0548">Nucleotidyltransferase</keyword>
<feature type="domain" description="tRNA nucleotidyltransferase/poly(A) polymerase RNA and SrmB- binding" evidence="13">
    <location>
        <begin position="174"/>
        <end position="233"/>
    </location>
</feature>
<evidence type="ECO:0000256" key="10">
    <source>
        <dbReference type="ARBA" id="ARBA00022884"/>
    </source>
</evidence>
<dbReference type="OrthoDB" id="9805698at2"/>
<feature type="binding site" evidence="11">
    <location>
        <position position="32"/>
    </location>
    <ligand>
        <name>CTP</name>
        <dbReference type="ChEBI" id="CHEBI:37563"/>
    </ligand>
</feature>
<dbReference type="InterPro" id="IPR050264">
    <property type="entry name" value="Bact_CCA-adding_enz_type3_sf"/>
</dbReference>
<reference evidence="15 16" key="1">
    <citation type="submission" date="2016-09" db="EMBL/GenBank/DDBJ databases">
        <authorList>
            <person name="Capua I."/>
            <person name="De Benedictis P."/>
            <person name="Joannis T."/>
            <person name="Lombin L.H."/>
            <person name="Cattoli G."/>
        </authorList>
    </citation>
    <scope>NUCLEOTIDE SEQUENCE [LARGE SCALE GENOMIC DNA]</scope>
    <source>
        <strain evidence="15 16">LMG 25899</strain>
    </source>
</reference>
<evidence type="ECO:0000256" key="7">
    <source>
        <dbReference type="ARBA" id="ARBA00022800"/>
    </source>
</evidence>
<feature type="binding site" evidence="11">
    <location>
        <position position="116"/>
    </location>
    <ligand>
        <name>CTP</name>
        <dbReference type="ChEBI" id="CHEBI:37563"/>
    </ligand>
</feature>
<protein>
    <recommendedName>
        <fullName evidence="11">CCA-adding enzyme</fullName>
        <ecNumber evidence="11">2.7.7.72</ecNumber>
    </recommendedName>
    <alternativeName>
        <fullName evidence="11">CCA tRNA nucleotidyltransferase</fullName>
    </alternativeName>
    <alternativeName>
        <fullName evidence="11">tRNA CCA-pyrophosphorylase</fullName>
    </alternativeName>
    <alternativeName>
        <fullName evidence="11">tRNA adenylyl-/cytidylyl- transferase</fullName>
    </alternativeName>
    <alternativeName>
        <fullName evidence="11">tRNA nucleotidyltransferase</fullName>
    </alternativeName>
    <alternativeName>
        <fullName evidence="11">tRNA-NT</fullName>
    </alternativeName>
</protein>
<dbReference type="GO" id="GO:0160016">
    <property type="term" value="F:CCACCA tRNA nucleotidyltransferase activity"/>
    <property type="evidence" value="ECO:0007669"/>
    <property type="project" value="RHEA"/>
</dbReference>